<feature type="compositionally biased region" description="Basic and acidic residues" evidence="1">
    <location>
        <begin position="12"/>
        <end position="21"/>
    </location>
</feature>
<evidence type="ECO:0000313" key="2">
    <source>
        <dbReference type="EMBL" id="VFQ92366.1"/>
    </source>
</evidence>
<feature type="region of interest" description="Disordered" evidence="1">
    <location>
        <begin position="1"/>
        <end position="21"/>
    </location>
</feature>
<protein>
    <submittedName>
        <fullName evidence="2">Uncharacterized protein</fullName>
    </submittedName>
</protein>
<feature type="non-terminal residue" evidence="2">
    <location>
        <position position="21"/>
    </location>
</feature>
<keyword evidence="3" id="KW-1185">Reference proteome</keyword>
<accession>A0A484MVX5</accession>
<evidence type="ECO:0000313" key="3">
    <source>
        <dbReference type="Proteomes" id="UP000595140"/>
    </source>
</evidence>
<dbReference type="EMBL" id="OOIL02004482">
    <property type="protein sequence ID" value="VFQ92366.1"/>
    <property type="molecule type" value="Genomic_DNA"/>
</dbReference>
<name>A0A484MVX5_9ASTE</name>
<gene>
    <name evidence="2" type="ORF">CCAM_LOCUS34142</name>
</gene>
<sequence length="21" mass="2338">MLVPTGLNPERIGGDFKHEVK</sequence>
<dbReference type="Proteomes" id="UP000595140">
    <property type="component" value="Unassembled WGS sequence"/>
</dbReference>
<organism evidence="2 3">
    <name type="scientific">Cuscuta campestris</name>
    <dbReference type="NCBI Taxonomy" id="132261"/>
    <lineage>
        <taxon>Eukaryota</taxon>
        <taxon>Viridiplantae</taxon>
        <taxon>Streptophyta</taxon>
        <taxon>Embryophyta</taxon>
        <taxon>Tracheophyta</taxon>
        <taxon>Spermatophyta</taxon>
        <taxon>Magnoliopsida</taxon>
        <taxon>eudicotyledons</taxon>
        <taxon>Gunneridae</taxon>
        <taxon>Pentapetalae</taxon>
        <taxon>asterids</taxon>
        <taxon>lamiids</taxon>
        <taxon>Solanales</taxon>
        <taxon>Convolvulaceae</taxon>
        <taxon>Cuscuteae</taxon>
        <taxon>Cuscuta</taxon>
        <taxon>Cuscuta subgen. Grammica</taxon>
        <taxon>Cuscuta sect. Cleistogrammica</taxon>
    </lineage>
</organism>
<dbReference type="AlphaFoldDB" id="A0A484MVX5"/>
<reference evidence="2 3" key="1">
    <citation type="submission" date="2018-04" db="EMBL/GenBank/DDBJ databases">
        <authorList>
            <person name="Vogel A."/>
        </authorList>
    </citation>
    <scope>NUCLEOTIDE SEQUENCE [LARGE SCALE GENOMIC DNA]</scope>
</reference>
<evidence type="ECO:0000256" key="1">
    <source>
        <dbReference type="SAM" id="MobiDB-lite"/>
    </source>
</evidence>
<proteinExistence type="predicted"/>